<dbReference type="EMBL" id="CP034205">
    <property type="protein sequence ID" value="QBZ57725.1"/>
    <property type="molecule type" value="Genomic_DNA"/>
</dbReference>
<reference evidence="2 3" key="1">
    <citation type="journal article" date="2019" name="Mol. Biol. Evol.">
        <title>Blast fungal genomes show frequent chromosomal changes, gene gains and losses, and effector gene turnover.</title>
        <authorList>
            <person name="Gomez Luciano L.B."/>
            <person name="Jason Tsai I."/>
            <person name="Chuma I."/>
            <person name="Tosa Y."/>
            <person name="Chen Y.H."/>
            <person name="Li J.Y."/>
            <person name="Li M.Y."/>
            <person name="Jade Lu M.Y."/>
            <person name="Nakayashiki H."/>
            <person name="Li W.H."/>
        </authorList>
    </citation>
    <scope>NUCLEOTIDE SEQUENCE [LARGE SCALE GENOMIC DNA]</scope>
    <source>
        <strain evidence="2">MZ5-1-6</strain>
    </source>
</reference>
<evidence type="ECO:0000313" key="2">
    <source>
        <dbReference type="EMBL" id="QBZ57725.1"/>
    </source>
</evidence>
<protein>
    <submittedName>
        <fullName evidence="2">Uncharacterized protein</fullName>
    </submittedName>
</protein>
<feature type="compositionally biased region" description="Basic and acidic residues" evidence="1">
    <location>
        <begin position="49"/>
        <end position="67"/>
    </location>
</feature>
<feature type="compositionally biased region" description="Polar residues" evidence="1">
    <location>
        <begin position="1"/>
        <end position="19"/>
    </location>
</feature>
<dbReference type="Proteomes" id="UP000294847">
    <property type="component" value="Chromosome 2"/>
</dbReference>
<evidence type="ECO:0000313" key="3">
    <source>
        <dbReference type="Proteomes" id="UP000294847"/>
    </source>
</evidence>
<organism evidence="2 3">
    <name type="scientific">Pyricularia oryzae</name>
    <name type="common">Rice blast fungus</name>
    <name type="synonym">Magnaporthe oryzae</name>
    <dbReference type="NCBI Taxonomy" id="318829"/>
    <lineage>
        <taxon>Eukaryota</taxon>
        <taxon>Fungi</taxon>
        <taxon>Dikarya</taxon>
        <taxon>Ascomycota</taxon>
        <taxon>Pezizomycotina</taxon>
        <taxon>Sordariomycetes</taxon>
        <taxon>Sordariomycetidae</taxon>
        <taxon>Magnaporthales</taxon>
        <taxon>Pyriculariaceae</taxon>
        <taxon>Pyricularia</taxon>
    </lineage>
</organism>
<evidence type="ECO:0000256" key="1">
    <source>
        <dbReference type="SAM" id="MobiDB-lite"/>
    </source>
</evidence>
<accession>A0A4V1C5V7</accession>
<feature type="region of interest" description="Disordered" evidence="1">
    <location>
        <begin position="1"/>
        <end position="34"/>
    </location>
</feature>
<gene>
    <name evidence="2" type="ORF">PoMZ_02660</name>
</gene>
<proteinExistence type="predicted"/>
<name>A0A4V1C5V7_PYROR</name>
<dbReference type="AlphaFoldDB" id="A0A4V1C5V7"/>
<feature type="region of interest" description="Disordered" evidence="1">
    <location>
        <begin position="48"/>
        <end position="87"/>
    </location>
</feature>
<sequence>MPINPESSSGPATTMANDKTSPEIVDADSSQKKTGRLLSKIKSAFKSTPNERWKEIEAQRPPRRDSDEWSYMTDPEDSTKRVKKRKKKMVTYNDYHTQGYGDFWTAKGGRF</sequence>